<organism evidence="2 3">
    <name type="scientific">Toxoplasma gondii RUB</name>
    <dbReference type="NCBI Taxonomy" id="935652"/>
    <lineage>
        <taxon>Eukaryota</taxon>
        <taxon>Sar</taxon>
        <taxon>Alveolata</taxon>
        <taxon>Apicomplexa</taxon>
        <taxon>Conoidasida</taxon>
        <taxon>Coccidia</taxon>
        <taxon>Eucoccidiorida</taxon>
        <taxon>Eimeriorina</taxon>
        <taxon>Sarcocystidae</taxon>
        <taxon>Toxoplasma</taxon>
    </lineage>
</organism>
<reference evidence="2 3" key="1">
    <citation type="submission" date="2014-05" db="EMBL/GenBank/DDBJ databases">
        <authorList>
            <person name="Sibley D."/>
            <person name="Venepally P."/>
            <person name="Karamycheva S."/>
            <person name="Hadjithomas M."/>
            <person name="Khan A."/>
            <person name="Brunk B."/>
            <person name="Roos D."/>
            <person name="Caler E."/>
            <person name="Lorenzi H."/>
        </authorList>
    </citation>
    <scope>NUCLEOTIDE SEQUENCE [LARGE SCALE GENOMIC DNA]</scope>
    <source>
        <strain evidence="2 3">RUB</strain>
    </source>
</reference>
<gene>
    <name evidence="2" type="ORF">TGRUB_319540B</name>
</gene>
<accession>A0A086LPW6</accession>
<protein>
    <submittedName>
        <fullName evidence="2">Uncharacterized protein</fullName>
    </submittedName>
</protein>
<feature type="non-terminal residue" evidence="2">
    <location>
        <position position="1"/>
    </location>
</feature>
<feature type="compositionally biased region" description="Polar residues" evidence="1">
    <location>
        <begin position="111"/>
        <end position="121"/>
    </location>
</feature>
<sequence>ILTPSMVCQLKEACLHFTTIDDLALHTTQQLFSRLRPRASSPQTFRFSSISFRHGNRLDAASDEMKKAHSKAASVHSDAAATAAYRRPPWRTEEDFGCIDTRGARDADPVQRTQKNSSGRESPSLVKVGETKAQEAVERERRDLRFLFEQSDPWRQAQKRRDEFISYRDFKEICAALPPSVGLSRASLLELPLIVLVRDVSAPPRSHVVIRRRRRKSVQHGAFVWG</sequence>
<evidence type="ECO:0000256" key="1">
    <source>
        <dbReference type="SAM" id="MobiDB-lite"/>
    </source>
</evidence>
<dbReference type="OrthoDB" id="333552at2759"/>
<evidence type="ECO:0000313" key="3">
    <source>
        <dbReference type="Proteomes" id="UP000028834"/>
    </source>
</evidence>
<proteinExistence type="predicted"/>
<dbReference type="VEuPathDB" id="ToxoDB:TGRUB_319540B"/>
<dbReference type="Proteomes" id="UP000028834">
    <property type="component" value="Unassembled WGS sequence"/>
</dbReference>
<dbReference type="AlphaFoldDB" id="A0A086LPW6"/>
<comment type="caution">
    <text evidence="2">The sequence shown here is derived from an EMBL/GenBank/DDBJ whole genome shotgun (WGS) entry which is preliminary data.</text>
</comment>
<feature type="region of interest" description="Disordered" evidence="1">
    <location>
        <begin position="96"/>
        <end position="133"/>
    </location>
</feature>
<name>A0A086LPW6_TOXGO</name>
<dbReference type="EMBL" id="AFYV02002444">
    <property type="protein sequence ID" value="KFG58684.1"/>
    <property type="molecule type" value="Genomic_DNA"/>
</dbReference>
<evidence type="ECO:0000313" key="2">
    <source>
        <dbReference type="EMBL" id="KFG58684.1"/>
    </source>
</evidence>